<dbReference type="EMBL" id="JARKNE010000012">
    <property type="protein sequence ID" value="KAK5776456.1"/>
    <property type="molecule type" value="Genomic_DNA"/>
</dbReference>
<accession>A0ABR0MRE5</accession>
<evidence type="ECO:0000313" key="1">
    <source>
        <dbReference type="EMBL" id="KAK5776456.1"/>
    </source>
</evidence>
<keyword evidence="2" id="KW-1185">Reference proteome</keyword>
<dbReference type="Proteomes" id="UP001358586">
    <property type="component" value="Chromosome 12"/>
</dbReference>
<name>A0ABR0MRE5_GOSAR</name>
<comment type="caution">
    <text evidence="1">The sequence shown here is derived from an EMBL/GenBank/DDBJ whole genome shotgun (WGS) entry which is preliminary data.</text>
</comment>
<evidence type="ECO:0000313" key="2">
    <source>
        <dbReference type="Proteomes" id="UP001358586"/>
    </source>
</evidence>
<proteinExistence type="predicted"/>
<gene>
    <name evidence="1" type="ORF">PVK06_044415</name>
</gene>
<protein>
    <submittedName>
        <fullName evidence="1">Uncharacterized protein</fullName>
    </submittedName>
</protein>
<organism evidence="1 2">
    <name type="scientific">Gossypium arboreum</name>
    <name type="common">Tree cotton</name>
    <name type="synonym">Gossypium nanking</name>
    <dbReference type="NCBI Taxonomy" id="29729"/>
    <lineage>
        <taxon>Eukaryota</taxon>
        <taxon>Viridiplantae</taxon>
        <taxon>Streptophyta</taxon>
        <taxon>Embryophyta</taxon>
        <taxon>Tracheophyta</taxon>
        <taxon>Spermatophyta</taxon>
        <taxon>Magnoliopsida</taxon>
        <taxon>eudicotyledons</taxon>
        <taxon>Gunneridae</taxon>
        <taxon>Pentapetalae</taxon>
        <taxon>rosids</taxon>
        <taxon>malvids</taxon>
        <taxon>Malvales</taxon>
        <taxon>Malvaceae</taxon>
        <taxon>Malvoideae</taxon>
        <taxon>Gossypium</taxon>
    </lineage>
</organism>
<reference evidence="1 2" key="1">
    <citation type="submission" date="2023-03" db="EMBL/GenBank/DDBJ databases">
        <title>WGS of Gossypium arboreum.</title>
        <authorList>
            <person name="Yu D."/>
        </authorList>
    </citation>
    <scope>NUCLEOTIDE SEQUENCE [LARGE SCALE GENOMIC DNA]</scope>
    <source>
        <tissue evidence="1">Leaf</tissue>
    </source>
</reference>
<sequence length="134" mass="14928">MEVGGLGFRSLSKLNIALLAKQGWRLLKSSDSLVARVLKAKYYSTTIFTGSELGNQPSFMWRIVWEAKGLLRMGCGWQVGNGSSVSIWDDAWLPSEKPCKIQSLRINGFEKVADLIDVNSGSWNQEVQRGLFSD</sequence>